<feature type="active site" evidence="1">
    <location>
        <position position="114"/>
    </location>
</feature>
<dbReference type="HAMAP" id="MF_01833">
    <property type="entry name" value="EndA_short"/>
    <property type="match status" value="1"/>
</dbReference>
<dbReference type="Pfam" id="PF02778">
    <property type="entry name" value="tRNA_int_endo_N"/>
    <property type="match status" value="1"/>
</dbReference>
<feature type="active site" evidence="1">
    <location>
        <position position="104"/>
    </location>
</feature>
<dbReference type="EC" id="4.6.1.16" evidence="1"/>
<comment type="similarity">
    <text evidence="1">Belongs to the tRNA-intron endonuclease family. Archaeal short subfamily.</text>
</comment>
<dbReference type="EMBL" id="AP025698">
    <property type="protein sequence ID" value="BDH79514.1"/>
    <property type="molecule type" value="Genomic_DNA"/>
</dbReference>
<dbReference type="InterPro" id="IPR036740">
    <property type="entry name" value="tRNA_intron_Endonuc_N_sf"/>
</dbReference>
<dbReference type="InterPro" id="IPR006677">
    <property type="entry name" value="tRNA_intron_Endonuc_cat-like"/>
</dbReference>
<proteinExistence type="inferred from homology"/>
<dbReference type="InterPro" id="IPR011856">
    <property type="entry name" value="tRNA_endonuc-like_dom_sf"/>
</dbReference>
<comment type="function">
    <text evidence="1">Endonuclease that removes tRNA introns. Cleaves pre-tRNA at the 5'- and 3'-splice sites to release the intron. The products are an intron and two tRNA half-molecules bearing 2',3' cyclic phosphate and 5'-OH termini. Recognizes a pseudosymmetric substrate in which 2 bulged loops of 3 bases are separated by a stem of 4 bp.</text>
</comment>
<organism evidence="4 5">
    <name type="scientific">Methanothermobacter tenebrarum</name>
    <dbReference type="NCBI Taxonomy" id="680118"/>
    <lineage>
        <taxon>Archaea</taxon>
        <taxon>Methanobacteriati</taxon>
        <taxon>Methanobacteriota</taxon>
        <taxon>Methanomada group</taxon>
        <taxon>Methanobacteria</taxon>
        <taxon>Methanobacteriales</taxon>
        <taxon>Methanobacteriaceae</taxon>
        <taxon>Methanothermobacter</taxon>
    </lineage>
</organism>
<evidence type="ECO:0000259" key="2">
    <source>
        <dbReference type="Pfam" id="PF01974"/>
    </source>
</evidence>
<dbReference type="PANTHER" id="PTHR21227">
    <property type="entry name" value="TRNA-SPLICING ENDONUCLEASE SUBUNIT SEN2"/>
    <property type="match status" value="1"/>
</dbReference>
<keyword evidence="1 4" id="KW-0456">Lyase</keyword>
<dbReference type="GeneID" id="71965410"/>
<protein>
    <recommendedName>
        <fullName evidence="1">tRNA-splicing endonuclease</fullName>
        <ecNumber evidence="1">4.6.1.16</ecNumber>
    </recommendedName>
    <alternativeName>
        <fullName evidence="1">tRNA-intron endonuclease</fullName>
    </alternativeName>
</protein>
<dbReference type="CDD" id="cd22363">
    <property type="entry name" value="tRNA-intron_lyase_C"/>
    <property type="match status" value="1"/>
</dbReference>
<gene>
    <name evidence="1" type="primary">endA</name>
    <name evidence="4" type="ORF">MTTB_08930</name>
</gene>
<comment type="catalytic activity">
    <reaction evidence="1">
        <text>pretRNA = a 3'-half-tRNA molecule with a 5'-OH end + a 5'-half-tRNA molecule with a 2',3'-cyclic phosphate end + an intron with a 2',3'-cyclic phosphate and a 5'-hydroxyl terminus.</text>
        <dbReference type="EC" id="4.6.1.16"/>
    </reaction>
</comment>
<evidence type="ECO:0000313" key="4">
    <source>
        <dbReference type="EMBL" id="BDH79514.1"/>
    </source>
</evidence>
<comment type="subunit">
    <text evidence="1">Homotetramer; although the tetramer contains four active sites, only two participate in the cleavage. Therefore, it should be considered as a dimer of dimers.</text>
</comment>
<dbReference type="SUPFAM" id="SSF55267">
    <property type="entry name" value="tRNA-intron endonuclease N-terminal domain-like"/>
    <property type="match status" value="1"/>
</dbReference>
<reference evidence="4 5" key="1">
    <citation type="submission" date="2022-04" db="EMBL/GenBank/DDBJ databases">
        <title>Complete genome of Methanothermobacter tenebrarum strain RMAS.</title>
        <authorList>
            <person name="Nakamura K."/>
            <person name="Oshima K."/>
            <person name="Hattori M."/>
            <person name="Kamagata Y."/>
            <person name="Takamizawa K."/>
        </authorList>
    </citation>
    <scope>NUCLEOTIDE SEQUENCE [LARGE SCALE GENOMIC DNA]</scope>
    <source>
        <strain evidence="4 5">RMAS</strain>
    </source>
</reference>
<dbReference type="InterPro" id="IPR006678">
    <property type="entry name" value="tRNA_intron_Endonuc_N"/>
</dbReference>
<dbReference type="PANTHER" id="PTHR21227:SF0">
    <property type="entry name" value="TRNA-SPLICING ENDONUCLEASE SUBUNIT SEN2"/>
    <property type="match status" value="1"/>
</dbReference>
<dbReference type="GO" id="GO:0016829">
    <property type="term" value="F:lyase activity"/>
    <property type="evidence" value="ECO:0007669"/>
    <property type="project" value="UniProtKB-KW"/>
</dbReference>
<dbReference type="Gene3D" id="3.40.1170.20">
    <property type="entry name" value="tRNA intron endonuclease, N-terminal domain"/>
    <property type="match status" value="1"/>
</dbReference>
<dbReference type="InterPro" id="IPR036167">
    <property type="entry name" value="tRNA_intron_Endo_cat-like_sf"/>
</dbReference>
<dbReference type="InterPro" id="IPR016442">
    <property type="entry name" value="tRNA_splic_arch_short"/>
</dbReference>
<name>A0ABN6PBD9_9EURY</name>
<dbReference type="RefSeq" id="WP_248563862.1">
    <property type="nucleotide sequence ID" value="NZ_AP025698.1"/>
</dbReference>
<keyword evidence="1" id="KW-0819">tRNA processing</keyword>
<evidence type="ECO:0000313" key="5">
    <source>
        <dbReference type="Proteomes" id="UP000831817"/>
    </source>
</evidence>
<dbReference type="Gene3D" id="3.40.1350.10">
    <property type="match status" value="1"/>
</dbReference>
<dbReference type="InterPro" id="IPR006676">
    <property type="entry name" value="tRNA_splic"/>
</dbReference>
<evidence type="ECO:0000259" key="3">
    <source>
        <dbReference type="Pfam" id="PF02778"/>
    </source>
</evidence>
<feature type="domain" description="tRNA intron endonuclease catalytic" evidence="2">
    <location>
        <begin position="76"/>
        <end position="160"/>
    </location>
</feature>
<feature type="domain" description="tRNA intron endonuclease N-terminal" evidence="3">
    <location>
        <begin position="1"/>
        <end position="65"/>
    </location>
</feature>
<dbReference type="Pfam" id="PF01974">
    <property type="entry name" value="tRNA_int_endo"/>
    <property type="match status" value="1"/>
</dbReference>
<sequence>MDGQLAGDTVTVQGDPMALRLNQKSHYGNLEGDHLKLSLVEAAYLQWKGKLSIWDDKKIISFNELISILNKRGLYQKFIVYRDLRDRGYIVKTGFKYGSEFRVYERGKTPTKDHSSYLVRVLHESTNLKILDFSSYVRVAHGVRKKLILAVVDDEEDVTYYMVEWIRP</sequence>
<dbReference type="NCBIfam" id="TIGR00324">
    <property type="entry name" value="endA"/>
    <property type="match status" value="1"/>
</dbReference>
<dbReference type="Proteomes" id="UP000831817">
    <property type="component" value="Chromosome"/>
</dbReference>
<dbReference type="SUPFAM" id="SSF53032">
    <property type="entry name" value="tRNA-intron endonuclease catalytic domain-like"/>
    <property type="match status" value="1"/>
</dbReference>
<feature type="active site" evidence="1">
    <location>
        <position position="145"/>
    </location>
</feature>
<keyword evidence="5" id="KW-1185">Reference proteome</keyword>
<dbReference type="PIRSF" id="PIRSF005285">
    <property type="entry name" value="tRNA_splic_archaea"/>
    <property type="match status" value="1"/>
</dbReference>
<accession>A0ABN6PBD9</accession>
<evidence type="ECO:0000256" key="1">
    <source>
        <dbReference type="HAMAP-Rule" id="MF_01833"/>
    </source>
</evidence>